<dbReference type="AlphaFoldDB" id="A0A382IR26"/>
<sequence length="24" mass="2757">MNLFAPRVRDPSDPNEGHHPRINS</sequence>
<evidence type="ECO:0000256" key="1">
    <source>
        <dbReference type="SAM" id="MobiDB-lite"/>
    </source>
</evidence>
<dbReference type="EMBL" id="UINC01068981">
    <property type="protein sequence ID" value="SVC02008.1"/>
    <property type="molecule type" value="Genomic_DNA"/>
</dbReference>
<proteinExistence type="predicted"/>
<organism evidence="2">
    <name type="scientific">marine metagenome</name>
    <dbReference type="NCBI Taxonomy" id="408172"/>
    <lineage>
        <taxon>unclassified sequences</taxon>
        <taxon>metagenomes</taxon>
        <taxon>ecological metagenomes</taxon>
    </lineage>
</organism>
<protein>
    <submittedName>
        <fullName evidence="2">Uncharacterized protein</fullName>
    </submittedName>
</protein>
<feature type="region of interest" description="Disordered" evidence="1">
    <location>
        <begin position="1"/>
        <end position="24"/>
    </location>
</feature>
<feature type="compositionally biased region" description="Basic and acidic residues" evidence="1">
    <location>
        <begin position="7"/>
        <end position="24"/>
    </location>
</feature>
<accession>A0A382IR26</accession>
<name>A0A382IR26_9ZZZZ</name>
<gene>
    <name evidence="2" type="ORF">METZ01_LOCUS254862</name>
</gene>
<reference evidence="2" key="1">
    <citation type="submission" date="2018-05" db="EMBL/GenBank/DDBJ databases">
        <authorList>
            <person name="Lanie J.A."/>
            <person name="Ng W.-L."/>
            <person name="Kazmierczak K.M."/>
            <person name="Andrzejewski T.M."/>
            <person name="Davidsen T.M."/>
            <person name="Wayne K.J."/>
            <person name="Tettelin H."/>
            <person name="Glass J.I."/>
            <person name="Rusch D."/>
            <person name="Podicherti R."/>
            <person name="Tsui H.-C.T."/>
            <person name="Winkler M.E."/>
        </authorList>
    </citation>
    <scope>NUCLEOTIDE SEQUENCE</scope>
</reference>
<evidence type="ECO:0000313" key="2">
    <source>
        <dbReference type="EMBL" id="SVC02008.1"/>
    </source>
</evidence>